<organism evidence="2 3">
    <name type="scientific">Stylosanthes scabra</name>
    <dbReference type="NCBI Taxonomy" id="79078"/>
    <lineage>
        <taxon>Eukaryota</taxon>
        <taxon>Viridiplantae</taxon>
        <taxon>Streptophyta</taxon>
        <taxon>Embryophyta</taxon>
        <taxon>Tracheophyta</taxon>
        <taxon>Spermatophyta</taxon>
        <taxon>Magnoliopsida</taxon>
        <taxon>eudicotyledons</taxon>
        <taxon>Gunneridae</taxon>
        <taxon>Pentapetalae</taxon>
        <taxon>rosids</taxon>
        <taxon>fabids</taxon>
        <taxon>Fabales</taxon>
        <taxon>Fabaceae</taxon>
        <taxon>Papilionoideae</taxon>
        <taxon>50 kb inversion clade</taxon>
        <taxon>dalbergioids sensu lato</taxon>
        <taxon>Dalbergieae</taxon>
        <taxon>Pterocarpus clade</taxon>
        <taxon>Stylosanthes</taxon>
    </lineage>
</organism>
<proteinExistence type="predicted"/>
<dbReference type="EMBL" id="JASCZI010030786">
    <property type="protein sequence ID" value="MED6124806.1"/>
    <property type="molecule type" value="Genomic_DNA"/>
</dbReference>
<feature type="compositionally biased region" description="Polar residues" evidence="1">
    <location>
        <begin position="90"/>
        <end position="103"/>
    </location>
</feature>
<comment type="caution">
    <text evidence="2">The sequence shown here is derived from an EMBL/GenBank/DDBJ whole genome shotgun (WGS) entry which is preliminary data.</text>
</comment>
<keyword evidence="3" id="KW-1185">Reference proteome</keyword>
<feature type="region of interest" description="Disordered" evidence="1">
    <location>
        <begin position="80"/>
        <end position="103"/>
    </location>
</feature>
<evidence type="ECO:0000313" key="3">
    <source>
        <dbReference type="Proteomes" id="UP001341840"/>
    </source>
</evidence>
<evidence type="ECO:0000256" key="1">
    <source>
        <dbReference type="SAM" id="MobiDB-lite"/>
    </source>
</evidence>
<accession>A0ABU6RL72</accession>
<evidence type="ECO:0000313" key="2">
    <source>
        <dbReference type="EMBL" id="MED6124806.1"/>
    </source>
</evidence>
<name>A0ABU6RL72_9FABA</name>
<reference evidence="2 3" key="1">
    <citation type="journal article" date="2023" name="Plants (Basel)">
        <title>Bridging the Gap: Combining Genomics and Transcriptomics Approaches to Understand Stylosanthes scabra, an Orphan Legume from the Brazilian Caatinga.</title>
        <authorList>
            <person name="Ferreira-Neto J.R.C."/>
            <person name="da Silva M.D."/>
            <person name="Binneck E."/>
            <person name="de Melo N.F."/>
            <person name="da Silva R.H."/>
            <person name="de Melo A.L.T.M."/>
            <person name="Pandolfi V."/>
            <person name="Bustamante F.O."/>
            <person name="Brasileiro-Vidal A.C."/>
            <person name="Benko-Iseppon A.M."/>
        </authorList>
    </citation>
    <scope>NUCLEOTIDE SEQUENCE [LARGE SCALE GENOMIC DNA]</scope>
    <source>
        <tissue evidence="2">Leaves</tissue>
    </source>
</reference>
<sequence>MNYPLISLSAAQPALSHYRHSFPTSLSSTTLHTDPSSLTPEVSHSRPCLLHHRPNLNLIASHSYSPSISLFPPHSGCRGLLSSPRPPASMSLQPSRPSRRASNISTPCKIALMRMLTVQPDLITDKPDLITDKEYA</sequence>
<dbReference type="Proteomes" id="UP001341840">
    <property type="component" value="Unassembled WGS sequence"/>
</dbReference>
<protein>
    <submittedName>
        <fullName evidence="2">Uncharacterized protein</fullName>
    </submittedName>
</protein>
<gene>
    <name evidence="2" type="ORF">PIB30_062363</name>
</gene>